<gene>
    <name evidence="2" type="ORF">HG543_34445</name>
</gene>
<evidence type="ECO:0000313" key="2">
    <source>
        <dbReference type="EMBL" id="NMO19924.1"/>
    </source>
</evidence>
<dbReference type="RefSeq" id="WP_169349159.1">
    <property type="nucleotide sequence ID" value="NZ_JABBJJ010000213.1"/>
</dbReference>
<feature type="transmembrane region" description="Helical" evidence="1">
    <location>
        <begin position="60"/>
        <end position="80"/>
    </location>
</feature>
<keyword evidence="3" id="KW-1185">Reference proteome</keyword>
<dbReference type="AlphaFoldDB" id="A0A848LR32"/>
<organism evidence="2 3">
    <name type="scientific">Pyxidicoccus fallax</name>
    <dbReference type="NCBI Taxonomy" id="394095"/>
    <lineage>
        <taxon>Bacteria</taxon>
        <taxon>Pseudomonadati</taxon>
        <taxon>Myxococcota</taxon>
        <taxon>Myxococcia</taxon>
        <taxon>Myxococcales</taxon>
        <taxon>Cystobacterineae</taxon>
        <taxon>Myxococcaceae</taxon>
        <taxon>Pyxidicoccus</taxon>
    </lineage>
</organism>
<keyword evidence="1" id="KW-0812">Transmembrane</keyword>
<proteinExistence type="predicted"/>
<evidence type="ECO:0000256" key="1">
    <source>
        <dbReference type="SAM" id="Phobius"/>
    </source>
</evidence>
<name>A0A848LR32_9BACT</name>
<accession>A0A848LR32</accession>
<comment type="caution">
    <text evidence="2">The sequence shown here is derived from an EMBL/GenBank/DDBJ whole genome shotgun (WGS) entry which is preliminary data.</text>
</comment>
<evidence type="ECO:0000313" key="3">
    <source>
        <dbReference type="Proteomes" id="UP000518300"/>
    </source>
</evidence>
<sequence length="94" mass="9417">PTRRSSLGRSAAMGLCGGLFLGGLALLANGLNSLFGAVDCKGLSGPECELLSQTLREVGRMQTLSGGALTALGAALVVLLRPKAPEPPEDTGAP</sequence>
<protein>
    <submittedName>
        <fullName evidence="2">Uncharacterized protein</fullName>
    </submittedName>
</protein>
<dbReference type="Proteomes" id="UP000518300">
    <property type="component" value="Unassembled WGS sequence"/>
</dbReference>
<feature type="non-terminal residue" evidence="2">
    <location>
        <position position="1"/>
    </location>
</feature>
<dbReference type="EMBL" id="JABBJJ010000213">
    <property type="protein sequence ID" value="NMO19924.1"/>
    <property type="molecule type" value="Genomic_DNA"/>
</dbReference>
<reference evidence="2 3" key="1">
    <citation type="submission" date="2020-04" db="EMBL/GenBank/DDBJ databases">
        <title>Draft genome of Pyxidicoccus fallax type strain.</title>
        <authorList>
            <person name="Whitworth D.E."/>
        </authorList>
    </citation>
    <scope>NUCLEOTIDE SEQUENCE [LARGE SCALE GENOMIC DNA]</scope>
    <source>
        <strain evidence="2 3">DSM 14698</strain>
    </source>
</reference>
<keyword evidence="1" id="KW-1133">Transmembrane helix</keyword>
<keyword evidence="1" id="KW-0472">Membrane</keyword>